<accession>A0A0E9UVI9</accession>
<evidence type="ECO:0000313" key="1">
    <source>
        <dbReference type="EMBL" id="JAH69889.1"/>
    </source>
</evidence>
<name>A0A0E9UVI9_ANGAN</name>
<sequence length="8" mass="959">MSPQIKQK</sequence>
<organism evidence="1">
    <name type="scientific">Anguilla anguilla</name>
    <name type="common">European freshwater eel</name>
    <name type="synonym">Muraena anguilla</name>
    <dbReference type="NCBI Taxonomy" id="7936"/>
    <lineage>
        <taxon>Eukaryota</taxon>
        <taxon>Metazoa</taxon>
        <taxon>Chordata</taxon>
        <taxon>Craniata</taxon>
        <taxon>Vertebrata</taxon>
        <taxon>Euteleostomi</taxon>
        <taxon>Actinopterygii</taxon>
        <taxon>Neopterygii</taxon>
        <taxon>Teleostei</taxon>
        <taxon>Anguilliformes</taxon>
        <taxon>Anguillidae</taxon>
        <taxon>Anguilla</taxon>
    </lineage>
</organism>
<reference evidence="1" key="2">
    <citation type="journal article" date="2015" name="Fish Shellfish Immunol.">
        <title>Early steps in the European eel (Anguilla anguilla)-Vibrio vulnificus interaction in the gills: Role of the RtxA13 toxin.</title>
        <authorList>
            <person name="Callol A."/>
            <person name="Pajuelo D."/>
            <person name="Ebbesson L."/>
            <person name="Teles M."/>
            <person name="MacKenzie S."/>
            <person name="Amaro C."/>
        </authorList>
    </citation>
    <scope>NUCLEOTIDE SEQUENCE</scope>
</reference>
<protein>
    <submittedName>
        <fullName evidence="1">Uncharacterized protein</fullName>
    </submittedName>
</protein>
<proteinExistence type="predicted"/>
<reference evidence="1" key="1">
    <citation type="submission" date="2014-11" db="EMBL/GenBank/DDBJ databases">
        <authorList>
            <person name="Amaro Gonzalez C."/>
        </authorList>
    </citation>
    <scope>NUCLEOTIDE SEQUENCE</scope>
</reference>
<dbReference type="EMBL" id="GBXM01038688">
    <property type="protein sequence ID" value="JAH69889.1"/>
    <property type="molecule type" value="Transcribed_RNA"/>
</dbReference>